<dbReference type="GO" id="GO:0005886">
    <property type="term" value="C:plasma membrane"/>
    <property type="evidence" value="ECO:0007669"/>
    <property type="project" value="TreeGrafter"/>
</dbReference>
<name>A0A4U6RYN1_BRAEL</name>
<proteinExistence type="predicted"/>
<gene>
    <name evidence="2" type="ORF">FDV58_16410</name>
</gene>
<feature type="transmembrane region" description="Helical" evidence="1">
    <location>
        <begin position="76"/>
        <end position="99"/>
    </location>
</feature>
<organism evidence="2 3">
    <name type="scientific">Bradyrhizobium elkanii</name>
    <dbReference type="NCBI Taxonomy" id="29448"/>
    <lineage>
        <taxon>Bacteria</taxon>
        <taxon>Pseudomonadati</taxon>
        <taxon>Pseudomonadota</taxon>
        <taxon>Alphaproteobacteria</taxon>
        <taxon>Hyphomicrobiales</taxon>
        <taxon>Nitrobacteraceae</taxon>
        <taxon>Bradyrhizobium</taxon>
    </lineage>
</organism>
<accession>A0A4U6RYN1</accession>
<dbReference type="InterPro" id="IPR052959">
    <property type="entry name" value="Inner_membrane_assoc"/>
</dbReference>
<evidence type="ECO:0000313" key="3">
    <source>
        <dbReference type="Proteomes" id="UP000305095"/>
    </source>
</evidence>
<sequence length="119" mass="12887">MGTAISKCLGRRNRMLQLSPDRTRKILADAAFRELVSGRARLRWGLSILTLLMFFGFIALVSAANAALGASVAGSAMPLGFALALLMVAAVIAFTGFYVQRSNTHFDELARTVRRELGL</sequence>
<evidence type="ECO:0000313" key="2">
    <source>
        <dbReference type="EMBL" id="TKV80359.1"/>
    </source>
</evidence>
<keyword evidence="1" id="KW-1133">Transmembrane helix</keyword>
<dbReference type="PANTHER" id="PTHR38598:SF1">
    <property type="entry name" value="INNER MEMBRANE PROTEIN YJCH"/>
    <property type="match status" value="1"/>
</dbReference>
<reference evidence="2 3" key="1">
    <citation type="submission" date="2019-05" db="EMBL/GenBank/DDBJ databases">
        <title>Draft Genome of Bradyrhizobium elkanii strain SEMIA 938, Used in Commercial Inoculants for Lupinus spp. in Brazil.</title>
        <authorList>
            <person name="Hungria M."/>
            <person name="Delamuta J.R.M."/>
            <person name="Ribeiro R.A."/>
            <person name="Nogueira M.A."/>
        </authorList>
    </citation>
    <scope>NUCLEOTIDE SEQUENCE [LARGE SCALE GENOMIC DNA]</scope>
    <source>
        <strain evidence="2 3">Semia 938</strain>
    </source>
</reference>
<dbReference type="InterPro" id="IPR007436">
    <property type="entry name" value="DUF485"/>
</dbReference>
<dbReference type="EMBL" id="SZZP01000009">
    <property type="protein sequence ID" value="TKV80359.1"/>
    <property type="molecule type" value="Genomic_DNA"/>
</dbReference>
<dbReference type="PANTHER" id="PTHR38598">
    <property type="entry name" value="INNER MEMBRANE PROTEIN YJCH"/>
    <property type="match status" value="1"/>
</dbReference>
<keyword evidence="1" id="KW-0472">Membrane</keyword>
<dbReference type="Pfam" id="PF04341">
    <property type="entry name" value="DUF485"/>
    <property type="match status" value="1"/>
</dbReference>
<protein>
    <submittedName>
        <fullName evidence="2">DUF485 domain-containing protein</fullName>
    </submittedName>
</protein>
<dbReference type="AlphaFoldDB" id="A0A4U6RYN1"/>
<keyword evidence="1" id="KW-0812">Transmembrane</keyword>
<dbReference type="Proteomes" id="UP000305095">
    <property type="component" value="Unassembled WGS sequence"/>
</dbReference>
<feature type="transmembrane region" description="Helical" evidence="1">
    <location>
        <begin position="42"/>
        <end position="64"/>
    </location>
</feature>
<evidence type="ECO:0000256" key="1">
    <source>
        <dbReference type="SAM" id="Phobius"/>
    </source>
</evidence>
<comment type="caution">
    <text evidence="2">The sequence shown here is derived from an EMBL/GenBank/DDBJ whole genome shotgun (WGS) entry which is preliminary data.</text>
</comment>